<keyword evidence="4" id="KW-1185">Reference proteome</keyword>
<keyword evidence="2" id="KW-1133">Transmembrane helix</keyword>
<proteinExistence type="predicted"/>
<dbReference type="KEGG" id="cdep:91090377"/>
<dbReference type="Proteomes" id="UP000094043">
    <property type="component" value="Chromosome 8"/>
</dbReference>
<gene>
    <name evidence="3" type="ORF">L203_106169</name>
</gene>
<dbReference type="PANTHER" id="PTHR20963">
    <property type="entry name" value="MULTIPLE INOSITOL POLYPHOSPHATE PHOSPHATASE-RELATED"/>
    <property type="match status" value="1"/>
</dbReference>
<name>A0AAJ8JZ13_9TREE</name>
<keyword evidence="2" id="KW-0472">Membrane</keyword>
<reference evidence="3" key="3">
    <citation type="submission" date="2024-01" db="EMBL/GenBank/DDBJ databases">
        <authorList>
            <person name="Coelho M.A."/>
            <person name="David-Palma M."/>
            <person name="Shea T."/>
            <person name="Sun S."/>
            <person name="Cuomo C.A."/>
            <person name="Heitman J."/>
        </authorList>
    </citation>
    <scope>NUCLEOTIDE SEQUENCE</scope>
    <source>
        <strain evidence="3">CBS 7841</strain>
    </source>
</reference>
<dbReference type="InterPro" id="IPR000560">
    <property type="entry name" value="His_Pase_clade-2"/>
</dbReference>
<protein>
    <recommendedName>
        <fullName evidence="5">Phytase</fullName>
    </recommendedName>
</protein>
<dbReference type="GeneID" id="91090377"/>
<dbReference type="Gene3D" id="3.40.50.1240">
    <property type="entry name" value="Phosphoglycerate mutase-like"/>
    <property type="match status" value="1"/>
</dbReference>
<accession>A0AAJ8JZ13</accession>
<feature type="transmembrane region" description="Helical" evidence="2">
    <location>
        <begin position="37"/>
        <end position="57"/>
    </location>
</feature>
<dbReference type="SUPFAM" id="SSF53254">
    <property type="entry name" value="Phosphoglycerate mutase-like"/>
    <property type="match status" value="1"/>
</dbReference>
<dbReference type="AlphaFoldDB" id="A0AAJ8JZ13"/>
<dbReference type="InterPro" id="IPR033379">
    <property type="entry name" value="Acid_Pase_AS"/>
</dbReference>
<dbReference type="Pfam" id="PF00328">
    <property type="entry name" value="His_Phos_2"/>
    <property type="match status" value="1"/>
</dbReference>
<reference evidence="3" key="2">
    <citation type="journal article" date="2022" name="Elife">
        <title>Obligate sexual reproduction of a homothallic fungus closely related to the Cryptococcus pathogenic species complex.</title>
        <authorList>
            <person name="Passer A.R."/>
            <person name="Clancey S.A."/>
            <person name="Shea T."/>
            <person name="David-Palma M."/>
            <person name="Averette A.F."/>
            <person name="Boekhout T."/>
            <person name="Porcel B.M."/>
            <person name="Nowrousian M."/>
            <person name="Cuomo C.A."/>
            <person name="Sun S."/>
            <person name="Heitman J."/>
            <person name="Coelho M.A."/>
        </authorList>
    </citation>
    <scope>NUCLEOTIDE SEQUENCE</scope>
    <source>
        <strain evidence="3">CBS 7841</strain>
    </source>
</reference>
<evidence type="ECO:0000256" key="2">
    <source>
        <dbReference type="SAM" id="Phobius"/>
    </source>
</evidence>
<dbReference type="PROSITE" id="PS00778">
    <property type="entry name" value="HIS_ACID_PHOSPHAT_2"/>
    <property type="match status" value="1"/>
</dbReference>
<dbReference type="InterPro" id="IPR029033">
    <property type="entry name" value="His_PPase_superfam"/>
</dbReference>
<reference evidence="3" key="1">
    <citation type="submission" date="2016-06" db="EMBL/GenBank/DDBJ databases">
        <authorList>
            <person name="Cuomo C."/>
            <person name="Litvintseva A."/>
            <person name="Heitman J."/>
            <person name="Chen Y."/>
            <person name="Sun S."/>
            <person name="Springer D."/>
            <person name="Dromer F."/>
            <person name="Young S."/>
            <person name="Zeng Q."/>
            <person name="Chapman S."/>
            <person name="Gujja S."/>
            <person name="Saif S."/>
            <person name="Birren B."/>
        </authorList>
    </citation>
    <scope>NUCLEOTIDE SEQUENCE</scope>
    <source>
        <strain evidence="3">CBS 7841</strain>
    </source>
</reference>
<dbReference type="CDD" id="cd07061">
    <property type="entry name" value="HP_HAP_like"/>
    <property type="match status" value="1"/>
</dbReference>
<evidence type="ECO:0000256" key="1">
    <source>
        <dbReference type="ARBA" id="ARBA00022801"/>
    </source>
</evidence>
<evidence type="ECO:0008006" key="5">
    <source>
        <dbReference type="Google" id="ProtNLM"/>
    </source>
</evidence>
<sequence length="540" mass="60811">MTSTPTSSTPLLQPQQSASPAFYKLLTRKRRQKKRDILLLTVVLPTIAVIIIAFLVWDVSSLGNCYALPLCQMLDNGRGAERGWWENQGPYAPFRSMGKAGAQAGLPRGCEIDQVTLLQRHTARFPTSKAAKCMLGALEKLDNREIKMPRLHPEFAFLTEVDFSLKDWRFDNLTDQGRKAAWNSGRQIAAQYKGFLRKAKDVFSRSSGGERVIETSRYWLEGFRQHRFILKDKSQLPHVDLIIPEGNSFNNTLSVHSCPAFNALNPSPGELAQRQLTSSLLMPALHRLNNVLCPRPRLRIDELVCLADMCAFDSQARGTNWKGWSKWCSIFTQDEWEILGHGKDIKRFYEVGQGSEYGPTMGAGYINEIIARLTDSAPVDHTITNRTLDNNEATFPRGGELFFIDFGHDNEMLAVMAALGILKQHRPPPIDQVPPKRTYTLSHIVPFGARLTFERITCDTGNWEPDRNAEDPENRGDGMKGYVRILVNDEVHQISNIACEQSSLAEHGLCEIDAFVESQYFATTSVNWNICFTENDLSSG</sequence>
<evidence type="ECO:0000313" key="4">
    <source>
        <dbReference type="Proteomes" id="UP000094043"/>
    </source>
</evidence>
<dbReference type="PANTHER" id="PTHR20963:SF24">
    <property type="entry name" value="3-PHYTASE B"/>
    <property type="match status" value="1"/>
</dbReference>
<organism evidence="3 4">
    <name type="scientific">Cryptococcus depauperatus CBS 7841</name>
    <dbReference type="NCBI Taxonomy" id="1295531"/>
    <lineage>
        <taxon>Eukaryota</taxon>
        <taxon>Fungi</taxon>
        <taxon>Dikarya</taxon>
        <taxon>Basidiomycota</taxon>
        <taxon>Agaricomycotina</taxon>
        <taxon>Tremellomycetes</taxon>
        <taxon>Tremellales</taxon>
        <taxon>Cryptococcaceae</taxon>
        <taxon>Cryptococcus</taxon>
    </lineage>
</organism>
<evidence type="ECO:0000313" key="3">
    <source>
        <dbReference type="EMBL" id="WVN90924.1"/>
    </source>
</evidence>
<keyword evidence="2" id="KW-0812">Transmembrane</keyword>
<dbReference type="GO" id="GO:0003993">
    <property type="term" value="F:acid phosphatase activity"/>
    <property type="evidence" value="ECO:0007669"/>
    <property type="project" value="TreeGrafter"/>
</dbReference>
<dbReference type="RefSeq" id="XP_066071624.1">
    <property type="nucleotide sequence ID" value="XM_066215527.1"/>
</dbReference>
<keyword evidence="1" id="KW-0378">Hydrolase</keyword>
<dbReference type="EMBL" id="CP143791">
    <property type="protein sequence ID" value="WVN90924.1"/>
    <property type="molecule type" value="Genomic_DNA"/>
</dbReference>